<reference evidence="2 4" key="2">
    <citation type="submission" date="2016-10" db="EMBL/GenBank/DDBJ databases">
        <authorList>
            <person name="de Groot N.N."/>
        </authorList>
    </citation>
    <scope>NUCLEOTIDE SEQUENCE [LARGE SCALE GENOMIC DNA]</scope>
    <source>
        <strain evidence="2 4">DSM 381</strain>
    </source>
</reference>
<evidence type="ECO:0000313" key="2">
    <source>
        <dbReference type="EMBL" id="SFL63951.1"/>
    </source>
</evidence>
<gene>
    <name evidence="1" type="ORF">SAMN04244571_04834</name>
    <name evidence="2" type="ORF">SAMN04244574_04803</name>
</gene>
<dbReference type="InterPro" id="IPR013321">
    <property type="entry name" value="Arc_rbn_hlx_hlx"/>
</dbReference>
<dbReference type="Gene3D" id="1.10.1220.10">
    <property type="entry name" value="Met repressor-like"/>
    <property type="match status" value="1"/>
</dbReference>
<accession>A0A1I4JCJ6</accession>
<dbReference type="EMBL" id="FOKJ01000211">
    <property type="protein sequence ID" value="SFB65477.1"/>
    <property type="molecule type" value="Genomic_DNA"/>
</dbReference>
<protein>
    <submittedName>
        <fullName evidence="2">RelB antitoxin</fullName>
    </submittedName>
</protein>
<keyword evidence="3" id="KW-1185">Reference proteome</keyword>
<evidence type="ECO:0000313" key="1">
    <source>
        <dbReference type="EMBL" id="SFB65477.1"/>
    </source>
</evidence>
<dbReference type="RefSeq" id="WP_090945006.1">
    <property type="nucleotide sequence ID" value="NZ_FOKJ01000211.1"/>
</dbReference>
<dbReference type="EMBL" id="FOSX01000212">
    <property type="protein sequence ID" value="SFL63951.1"/>
    <property type="molecule type" value="Genomic_DNA"/>
</dbReference>
<proteinExistence type="predicted"/>
<dbReference type="Proteomes" id="UP000198861">
    <property type="component" value="Unassembled WGS sequence"/>
</dbReference>
<reference evidence="1 3" key="1">
    <citation type="submission" date="2016-10" db="EMBL/GenBank/DDBJ databases">
        <authorList>
            <person name="Varghese N."/>
            <person name="Submissions S."/>
        </authorList>
    </citation>
    <scope>NUCLEOTIDE SEQUENCE [LARGE SCALE GENOMIC DNA]</scope>
    <source>
        <strain evidence="1 3">DSM 282</strain>
    </source>
</reference>
<name>A0A1I4JCJ6_9GAMM</name>
<dbReference type="AlphaFoldDB" id="A0A1I4JCJ6"/>
<evidence type="ECO:0000313" key="3">
    <source>
        <dbReference type="Proteomes" id="UP000198861"/>
    </source>
</evidence>
<dbReference type="GO" id="GO:0006355">
    <property type="term" value="P:regulation of DNA-templated transcription"/>
    <property type="evidence" value="ECO:0007669"/>
    <property type="project" value="InterPro"/>
</dbReference>
<sequence>MTASTKIVVEAEVDAHSAEAAAGILEAAGISLAAVLSMLVERIAEEGELPLDLLVFLGESKSGK</sequence>
<organism evidence="2 4">
    <name type="scientific">Azotobacter beijerinckii</name>
    <dbReference type="NCBI Taxonomy" id="170623"/>
    <lineage>
        <taxon>Bacteria</taxon>
        <taxon>Pseudomonadati</taxon>
        <taxon>Pseudomonadota</taxon>
        <taxon>Gammaproteobacteria</taxon>
        <taxon>Pseudomonadales</taxon>
        <taxon>Pseudomonadaceae</taxon>
        <taxon>Azotobacter</taxon>
    </lineage>
</organism>
<dbReference type="Proteomes" id="UP000199579">
    <property type="component" value="Unassembled WGS sequence"/>
</dbReference>
<evidence type="ECO:0000313" key="4">
    <source>
        <dbReference type="Proteomes" id="UP000199579"/>
    </source>
</evidence>